<feature type="compositionally biased region" description="Basic and acidic residues" evidence="1">
    <location>
        <begin position="240"/>
        <end position="252"/>
    </location>
</feature>
<feature type="compositionally biased region" description="Low complexity" evidence="1">
    <location>
        <begin position="18"/>
        <end position="44"/>
    </location>
</feature>
<feature type="compositionally biased region" description="Basic and acidic residues" evidence="1">
    <location>
        <begin position="98"/>
        <end position="110"/>
    </location>
</feature>
<proteinExistence type="predicted"/>
<feature type="compositionally biased region" description="Basic residues" evidence="1">
    <location>
        <begin position="211"/>
        <end position="231"/>
    </location>
</feature>
<feature type="non-terminal residue" evidence="2">
    <location>
        <position position="303"/>
    </location>
</feature>
<feature type="region of interest" description="Disordered" evidence="1">
    <location>
        <begin position="190"/>
        <end position="303"/>
    </location>
</feature>
<feature type="compositionally biased region" description="Basic and acidic residues" evidence="1">
    <location>
        <begin position="46"/>
        <end position="61"/>
    </location>
</feature>
<name>A0A6N3IPL4_9BACT</name>
<feature type="compositionally biased region" description="Basic and acidic residues" evidence="1">
    <location>
        <begin position="74"/>
        <end position="86"/>
    </location>
</feature>
<feature type="region of interest" description="Disordered" evidence="1">
    <location>
        <begin position="1"/>
        <end position="122"/>
    </location>
</feature>
<feature type="non-terminal residue" evidence="2">
    <location>
        <position position="1"/>
    </location>
</feature>
<accession>A0A6N3IPL4</accession>
<reference evidence="2" key="1">
    <citation type="submission" date="2020-02" db="EMBL/GenBank/DDBJ databases">
        <authorList>
            <person name="Meier V. D."/>
        </authorList>
    </citation>
    <scope>NUCLEOTIDE SEQUENCE</scope>
    <source>
        <strain evidence="2">AVDCRST_MAG18</strain>
    </source>
</reference>
<protein>
    <submittedName>
        <fullName evidence="2">Uncharacterized protein</fullName>
    </submittedName>
</protein>
<sequence length="303" mass="32986">EPPAGPALGGSRDGRGPGAARLPGAAHLQRLLGPDAADADALPGRGRREPDLPVRLRRDGVARAGGALRHRRLHDGEPEHVGDRQRPARGLGAARGGARGDPRDGGDRPALRGAGQPQRRHLLPDDHADLLGHREPLLRAGHVAVGLRRHRRRPPAELHLHARAPLLHVPRRRGGRLPGAAVPVAHAVRADAAGHPRRPGAHGVPGLQRRAAPHARLRRRGLRRGARRHPLRLVEPADLAVDHRAERDDQRAGHRRHRRPPAPGGRVARRAGVRPAQQLHPADRVHRRPLPDGDRRDLPRDRP</sequence>
<gene>
    <name evidence="2" type="ORF">AVDCRST_MAG18-5263</name>
</gene>
<organism evidence="2">
    <name type="scientific">uncultured Thermomicrobiales bacterium</name>
    <dbReference type="NCBI Taxonomy" id="1645740"/>
    <lineage>
        <taxon>Bacteria</taxon>
        <taxon>Pseudomonadati</taxon>
        <taxon>Thermomicrobiota</taxon>
        <taxon>Thermomicrobia</taxon>
        <taxon>Thermomicrobiales</taxon>
        <taxon>environmental samples</taxon>
    </lineage>
</organism>
<evidence type="ECO:0000256" key="1">
    <source>
        <dbReference type="SAM" id="MobiDB-lite"/>
    </source>
</evidence>
<dbReference type="EMBL" id="CADCWN010000421">
    <property type="protein sequence ID" value="CAA9590912.1"/>
    <property type="molecule type" value="Genomic_DNA"/>
</dbReference>
<feature type="compositionally biased region" description="Basic and acidic residues" evidence="1">
    <location>
        <begin position="281"/>
        <end position="303"/>
    </location>
</feature>
<evidence type="ECO:0000313" key="2">
    <source>
        <dbReference type="EMBL" id="CAA9590912.1"/>
    </source>
</evidence>
<dbReference type="AlphaFoldDB" id="A0A6N3IPL4"/>